<dbReference type="AlphaFoldDB" id="A0A9Q0YDS4"/>
<dbReference type="PANTHER" id="PTHR31424">
    <property type="entry name" value="PROTEIN CBG23806"/>
    <property type="match status" value="1"/>
</dbReference>
<protein>
    <submittedName>
        <fullName evidence="2">Uncharacterized protein</fullName>
    </submittedName>
</protein>
<dbReference type="OrthoDB" id="10032694at2759"/>
<gene>
    <name evidence="2" type="ORF">HOLleu_44000</name>
</gene>
<reference evidence="2" key="1">
    <citation type="submission" date="2021-10" db="EMBL/GenBank/DDBJ databases">
        <title>Tropical sea cucumber genome reveals ecological adaptation and Cuvierian tubules defense mechanism.</title>
        <authorList>
            <person name="Chen T."/>
        </authorList>
    </citation>
    <scope>NUCLEOTIDE SEQUENCE</scope>
    <source>
        <strain evidence="2">Nanhai2018</strain>
        <tissue evidence="2">Muscle</tissue>
    </source>
</reference>
<dbReference type="InterPro" id="IPR009689">
    <property type="entry name" value="DUF1280"/>
</dbReference>
<dbReference type="Proteomes" id="UP001152320">
    <property type="component" value="Unassembled WGS sequence"/>
</dbReference>
<comment type="caution">
    <text evidence="2">The sequence shown here is derived from an EMBL/GenBank/DDBJ whole genome shotgun (WGS) entry which is preliminary data.</text>
</comment>
<keyword evidence="3" id="KW-1185">Reference proteome</keyword>
<keyword evidence="1" id="KW-0175">Coiled coil</keyword>
<name>A0A9Q0YDS4_HOLLE</name>
<evidence type="ECO:0000313" key="2">
    <source>
        <dbReference type="EMBL" id="KAJ8018162.1"/>
    </source>
</evidence>
<accession>A0A9Q0YDS4</accession>
<dbReference type="EMBL" id="JAIZAY010000576">
    <property type="protein sequence ID" value="KAJ8018162.1"/>
    <property type="molecule type" value="Genomic_DNA"/>
</dbReference>
<dbReference type="PANTHER" id="PTHR31424:SF3">
    <property type="entry name" value="RING-TYPE DOMAIN-CONTAINING PROTEIN"/>
    <property type="match status" value="1"/>
</dbReference>
<proteinExistence type="predicted"/>
<evidence type="ECO:0000313" key="3">
    <source>
        <dbReference type="Proteomes" id="UP001152320"/>
    </source>
</evidence>
<organism evidence="2 3">
    <name type="scientific">Holothuria leucospilota</name>
    <name type="common">Black long sea cucumber</name>
    <name type="synonym">Mertensiothuria leucospilota</name>
    <dbReference type="NCBI Taxonomy" id="206669"/>
    <lineage>
        <taxon>Eukaryota</taxon>
        <taxon>Metazoa</taxon>
        <taxon>Echinodermata</taxon>
        <taxon>Eleutherozoa</taxon>
        <taxon>Echinozoa</taxon>
        <taxon>Holothuroidea</taxon>
        <taxon>Aspidochirotacea</taxon>
        <taxon>Aspidochirotida</taxon>
        <taxon>Holothuriidae</taxon>
        <taxon>Holothuria</taxon>
    </lineage>
</organism>
<evidence type="ECO:0000256" key="1">
    <source>
        <dbReference type="SAM" id="Coils"/>
    </source>
</evidence>
<sequence>MQHEIGQASLQQDLKSLNQMKVMIPAEDFLGLKADLCSSWKRNRELKNWLKKYGIFTKCEAQLRKKQEQIIGDNLLGEWLPFQFEEEGGTIVKSTPCVTVKDLKQKIEQQLEGYDRLGMLTWHGIIPEDEVWVKIGGDKGGGTFKEMFQIANVACPNAPRHTVVICAFPASDSTPNLELGLARIKEQIHQLQVSTWREKKFRLFAFGDYEYLCRMYGLAGASGRHCCLFCNITKANMKVRPADLPKQPEPRSLQSLHNDYQDYTADGARPERMKKFFNVIHEPLLEIPLSQVCIPGLHISLGLFLKHFNSFEGACHDLDVLLANNTLQTNEETSKQFDTVSRALSRARQLESQAKELEDTAMLLREHLLCLDADDENVTIYSRMIQEHLQEKNTLVSALNPSEFQLKESQQVQQSAGSVPVHEGPVMKAVEDVLQKIKVHRQAYHGKSFVGNHVHRCCQKENIEKLTGAVTDVTQKLCPSLLPQAMAIKKKYGTLLRLFAACHKAYNKAAVMPEEEINALELTIEAYTSYFRKEFPNETVPPKMHLLESHAIPFIRKWKVGLGFHGEQGGESVHARLNTIHRDVRGLKDDLAVLQSVMKTHWLQTRPGAI</sequence>
<dbReference type="Pfam" id="PF06918">
    <property type="entry name" value="DUF1280"/>
    <property type="match status" value="1"/>
</dbReference>
<feature type="coiled-coil region" evidence="1">
    <location>
        <begin position="340"/>
        <end position="367"/>
    </location>
</feature>